<evidence type="ECO:0000313" key="5">
    <source>
        <dbReference type="Proteomes" id="UP001595840"/>
    </source>
</evidence>
<feature type="region of interest" description="Disordered" evidence="1">
    <location>
        <begin position="26"/>
        <end position="51"/>
    </location>
</feature>
<feature type="signal peptide" evidence="2">
    <location>
        <begin position="1"/>
        <end position="22"/>
    </location>
</feature>
<evidence type="ECO:0000256" key="2">
    <source>
        <dbReference type="SAM" id="SignalP"/>
    </source>
</evidence>
<feature type="domain" description="Lipid/polyisoprenoid-binding YceI-like" evidence="3">
    <location>
        <begin position="59"/>
        <end position="228"/>
    </location>
</feature>
<name>A0ABV8V325_9GAMM</name>
<comment type="caution">
    <text evidence="4">The sequence shown here is derived from an EMBL/GenBank/DDBJ whole genome shotgun (WGS) entry which is preliminary data.</text>
</comment>
<feature type="chain" id="PRO_5045456255" evidence="2">
    <location>
        <begin position="23"/>
        <end position="234"/>
    </location>
</feature>
<dbReference type="PROSITE" id="PS51257">
    <property type="entry name" value="PROKAR_LIPOPROTEIN"/>
    <property type="match status" value="1"/>
</dbReference>
<evidence type="ECO:0000313" key="4">
    <source>
        <dbReference type="EMBL" id="MFC4361517.1"/>
    </source>
</evidence>
<gene>
    <name evidence="4" type="ORF">ACFOX3_04335</name>
</gene>
<dbReference type="RefSeq" id="WP_290259551.1">
    <property type="nucleotide sequence ID" value="NZ_JAUFQG010000004.1"/>
</dbReference>
<sequence length="234" mass="25313">MFCLIKLLSRALLALTFATVLAACGGGDSRPKEDPAPGTNNPIDTGDSGQVDHSQVTRQWALNNEQSSLFFVTTKKHHVSEKAHFNALSGSVYSDGRSVIEVDLSSVDTLNAVRDQRMKDVLFETATFARASAEIKINYDLVENLAVGAERELTGNLTLDLHGVSAQLPVSLRMARLSDKRILVRTLAPVLVNGLDFSMGAGFDELKRLASLTSIGATVPVSVQLIFERVEEGQ</sequence>
<dbReference type="InterPro" id="IPR036761">
    <property type="entry name" value="TTHA0802/YceI-like_sf"/>
</dbReference>
<dbReference type="Pfam" id="PF04264">
    <property type="entry name" value="YceI"/>
    <property type="match status" value="1"/>
</dbReference>
<keyword evidence="2" id="KW-0732">Signal</keyword>
<feature type="compositionally biased region" description="Polar residues" evidence="1">
    <location>
        <begin position="38"/>
        <end position="51"/>
    </location>
</feature>
<dbReference type="Proteomes" id="UP001595840">
    <property type="component" value="Unassembled WGS sequence"/>
</dbReference>
<accession>A0ABV8V325</accession>
<dbReference type="InterPro" id="IPR007372">
    <property type="entry name" value="Lipid/polyisoprenoid-bd_YceI"/>
</dbReference>
<protein>
    <submittedName>
        <fullName evidence="4">YceI family protein</fullName>
    </submittedName>
</protein>
<dbReference type="SMART" id="SM00867">
    <property type="entry name" value="YceI"/>
    <property type="match status" value="1"/>
</dbReference>
<proteinExistence type="predicted"/>
<dbReference type="EMBL" id="JBHSCX010000003">
    <property type="protein sequence ID" value="MFC4361517.1"/>
    <property type="molecule type" value="Genomic_DNA"/>
</dbReference>
<evidence type="ECO:0000259" key="3">
    <source>
        <dbReference type="SMART" id="SM00867"/>
    </source>
</evidence>
<keyword evidence="5" id="KW-1185">Reference proteome</keyword>
<organism evidence="4 5">
    <name type="scientific">Simiduia curdlanivorans</name>
    <dbReference type="NCBI Taxonomy" id="1492769"/>
    <lineage>
        <taxon>Bacteria</taxon>
        <taxon>Pseudomonadati</taxon>
        <taxon>Pseudomonadota</taxon>
        <taxon>Gammaproteobacteria</taxon>
        <taxon>Cellvibrionales</taxon>
        <taxon>Cellvibrionaceae</taxon>
        <taxon>Simiduia</taxon>
    </lineage>
</organism>
<reference evidence="5" key="1">
    <citation type="journal article" date="2019" name="Int. J. Syst. Evol. Microbiol.">
        <title>The Global Catalogue of Microorganisms (GCM) 10K type strain sequencing project: providing services to taxonomists for standard genome sequencing and annotation.</title>
        <authorList>
            <consortium name="The Broad Institute Genomics Platform"/>
            <consortium name="The Broad Institute Genome Sequencing Center for Infectious Disease"/>
            <person name="Wu L."/>
            <person name="Ma J."/>
        </authorList>
    </citation>
    <scope>NUCLEOTIDE SEQUENCE [LARGE SCALE GENOMIC DNA]</scope>
    <source>
        <strain evidence="5">CECT 8570</strain>
    </source>
</reference>
<evidence type="ECO:0000256" key="1">
    <source>
        <dbReference type="SAM" id="MobiDB-lite"/>
    </source>
</evidence>
<dbReference type="SUPFAM" id="SSF101874">
    <property type="entry name" value="YceI-like"/>
    <property type="match status" value="1"/>
</dbReference>
<dbReference type="Gene3D" id="2.40.128.110">
    <property type="entry name" value="Lipid/polyisoprenoid-binding, YceI-like"/>
    <property type="match status" value="1"/>
</dbReference>